<protein>
    <recommendedName>
        <fullName evidence="5">Transmembrane protein</fullName>
    </recommendedName>
</protein>
<comment type="caution">
    <text evidence="3">The sequence shown here is derived from an EMBL/GenBank/DDBJ whole genome shotgun (WGS) entry which is preliminary data.</text>
</comment>
<dbReference type="Proteomes" id="UP000785679">
    <property type="component" value="Unassembled WGS sequence"/>
</dbReference>
<keyword evidence="1" id="KW-0175">Coiled coil</keyword>
<organism evidence="3 4">
    <name type="scientific">Halteria grandinella</name>
    <dbReference type="NCBI Taxonomy" id="5974"/>
    <lineage>
        <taxon>Eukaryota</taxon>
        <taxon>Sar</taxon>
        <taxon>Alveolata</taxon>
        <taxon>Ciliophora</taxon>
        <taxon>Intramacronucleata</taxon>
        <taxon>Spirotrichea</taxon>
        <taxon>Stichotrichia</taxon>
        <taxon>Sporadotrichida</taxon>
        <taxon>Halteriidae</taxon>
        <taxon>Halteria</taxon>
    </lineage>
</organism>
<feature type="coiled-coil region" evidence="1">
    <location>
        <begin position="392"/>
        <end position="419"/>
    </location>
</feature>
<keyword evidence="2" id="KW-0472">Membrane</keyword>
<evidence type="ECO:0000313" key="3">
    <source>
        <dbReference type="EMBL" id="TNV78174.1"/>
    </source>
</evidence>
<gene>
    <name evidence="3" type="ORF">FGO68_gene14924</name>
</gene>
<dbReference type="AlphaFoldDB" id="A0A8J8NPV3"/>
<sequence length="421" mass="49048">MSCIKSIKDLLELGSIGKHNHGLFFKGRLMYTTALSGLLTLLLVIAAVAYSISIVVDIFKTDEYMVSTQVRDLLTDVKFGKEVTLASFEKNFIQEYQVFYNGTLYPDVVCENFMLGIGYFPKQFSTDLIKISIPFKAAGIKPGFCSSEFHKDPNYTALVQNFSDNFPFYKTRNQDGNYPYMEYKMYTIVDCPAELDKIDLRIIYTKSYMTSTENVKYKFNIDVYNITNTSNMMMNPNFRLGYERRNSDITGLFPNKFNQSLLSVDFLQWTYQEQRQESHPISLLMFMQFERPAIVYTKTLPTLIDALLKIGGLLGFIKLFSYTMNFIHQRMFKRELAQKYGGQHVERKQEEKQLLEQYDTEERRINATEVSSITSPKREPVQIEQKFSFEQFAKLISTVKKVQDQNESLQRQIDLINKKIN</sequence>
<keyword evidence="2" id="KW-1133">Transmembrane helix</keyword>
<evidence type="ECO:0000256" key="2">
    <source>
        <dbReference type="SAM" id="Phobius"/>
    </source>
</evidence>
<keyword evidence="2" id="KW-0812">Transmembrane</keyword>
<proteinExistence type="predicted"/>
<dbReference type="EMBL" id="RRYP01010765">
    <property type="protein sequence ID" value="TNV78174.1"/>
    <property type="molecule type" value="Genomic_DNA"/>
</dbReference>
<name>A0A8J8NPV3_HALGN</name>
<accession>A0A8J8NPV3</accession>
<evidence type="ECO:0008006" key="5">
    <source>
        <dbReference type="Google" id="ProtNLM"/>
    </source>
</evidence>
<reference evidence="3" key="1">
    <citation type="submission" date="2019-06" db="EMBL/GenBank/DDBJ databases">
        <authorList>
            <person name="Zheng W."/>
        </authorList>
    </citation>
    <scope>NUCLEOTIDE SEQUENCE</scope>
    <source>
        <strain evidence="3">QDHG01</strain>
    </source>
</reference>
<feature type="transmembrane region" description="Helical" evidence="2">
    <location>
        <begin position="29"/>
        <end position="52"/>
    </location>
</feature>
<evidence type="ECO:0000256" key="1">
    <source>
        <dbReference type="SAM" id="Coils"/>
    </source>
</evidence>
<evidence type="ECO:0000313" key="4">
    <source>
        <dbReference type="Proteomes" id="UP000785679"/>
    </source>
</evidence>
<keyword evidence="4" id="KW-1185">Reference proteome</keyword>